<comment type="similarity">
    <text evidence="2">Belongs to the cyclophilin-type PPIase family.</text>
</comment>
<dbReference type="CDD" id="cd01926">
    <property type="entry name" value="cyclophilin_ABH_like"/>
    <property type="match status" value="1"/>
</dbReference>
<comment type="catalytic activity">
    <reaction evidence="1">
        <text>[protein]-peptidylproline (omega=180) = [protein]-peptidylproline (omega=0)</text>
        <dbReference type="Rhea" id="RHEA:16237"/>
        <dbReference type="Rhea" id="RHEA-COMP:10747"/>
        <dbReference type="Rhea" id="RHEA-COMP:10748"/>
        <dbReference type="ChEBI" id="CHEBI:83833"/>
        <dbReference type="ChEBI" id="CHEBI:83834"/>
        <dbReference type="EC" id="5.2.1.8"/>
    </reaction>
</comment>
<dbReference type="EC" id="5.2.1.8" evidence="3"/>
<organism evidence="7 8">
    <name type="scientific">Brassica cretica</name>
    <name type="common">Mustard</name>
    <dbReference type="NCBI Taxonomy" id="69181"/>
    <lineage>
        <taxon>Eukaryota</taxon>
        <taxon>Viridiplantae</taxon>
        <taxon>Streptophyta</taxon>
        <taxon>Embryophyta</taxon>
        <taxon>Tracheophyta</taxon>
        <taxon>Spermatophyta</taxon>
        <taxon>Magnoliopsida</taxon>
        <taxon>eudicotyledons</taxon>
        <taxon>Gunneridae</taxon>
        <taxon>Pentapetalae</taxon>
        <taxon>rosids</taxon>
        <taxon>malvids</taxon>
        <taxon>Brassicales</taxon>
        <taxon>Brassicaceae</taxon>
        <taxon>Brassiceae</taxon>
        <taxon>Brassica</taxon>
    </lineage>
</organism>
<name>A0A8S9RBB5_BRACR</name>
<evidence type="ECO:0000313" key="8">
    <source>
        <dbReference type="Proteomes" id="UP000712600"/>
    </source>
</evidence>
<gene>
    <name evidence="7" type="ORF">F2Q69_00061931</name>
</gene>
<keyword evidence="5" id="KW-0413">Isomerase</keyword>
<dbReference type="PANTHER" id="PTHR11071">
    <property type="entry name" value="PEPTIDYL-PROLYL CIS-TRANS ISOMERASE"/>
    <property type="match status" value="1"/>
</dbReference>
<evidence type="ECO:0000256" key="4">
    <source>
        <dbReference type="ARBA" id="ARBA00023110"/>
    </source>
</evidence>
<dbReference type="PROSITE" id="PS00170">
    <property type="entry name" value="CSA_PPIASE_1"/>
    <property type="match status" value="2"/>
</dbReference>
<evidence type="ECO:0000256" key="1">
    <source>
        <dbReference type="ARBA" id="ARBA00000971"/>
    </source>
</evidence>
<dbReference type="EMBL" id="QGKX02000095">
    <property type="protein sequence ID" value="KAF3570071.1"/>
    <property type="molecule type" value="Genomic_DNA"/>
</dbReference>
<dbReference type="GO" id="GO:0016018">
    <property type="term" value="F:cyclosporin A binding"/>
    <property type="evidence" value="ECO:0007669"/>
    <property type="project" value="TreeGrafter"/>
</dbReference>
<evidence type="ECO:0000313" key="7">
    <source>
        <dbReference type="EMBL" id="KAF3570071.1"/>
    </source>
</evidence>
<dbReference type="AlphaFoldDB" id="A0A8S9RBB5"/>
<accession>A0A8S9RBB5</accession>
<evidence type="ECO:0000259" key="6">
    <source>
        <dbReference type="PROSITE" id="PS50072"/>
    </source>
</evidence>
<feature type="domain" description="PPIase cyclophilin-type" evidence="6">
    <location>
        <begin position="164"/>
        <end position="319"/>
    </location>
</feature>
<dbReference type="PRINTS" id="PR00153">
    <property type="entry name" value="CSAPPISMRASE"/>
</dbReference>
<keyword evidence="4" id="KW-0697">Rotamase</keyword>
<dbReference type="GO" id="GO:0005737">
    <property type="term" value="C:cytoplasm"/>
    <property type="evidence" value="ECO:0007669"/>
    <property type="project" value="TreeGrafter"/>
</dbReference>
<proteinExistence type="inferred from homology"/>
<feature type="domain" description="PPIase cyclophilin-type" evidence="6">
    <location>
        <begin position="350"/>
        <end position="542"/>
    </location>
</feature>
<dbReference type="FunFam" id="2.40.100.10:FF:000001">
    <property type="entry name" value="Peptidyl-prolyl cis-trans isomerase"/>
    <property type="match status" value="1"/>
</dbReference>
<reference evidence="7" key="1">
    <citation type="submission" date="2019-12" db="EMBL/GenBank/DDBJ databases">
        <title>Genome sequencing and annotation of Brassica cretica.</title>
        <authorList>
            <person name="Studholme D.J."/>
            <person name="Sarris P."/>
        </authorList>
    </citation>
    <scope>NUCLEOTIDE SEQUENCE</scope>
    <source>
        <strain evidence="7">PFS-109/04</strain>
        <tissue evidence="7">Leaf</tissue>
    </source>
</reference>
<protein>
    <recommendedName>
        <fullName evidence="3">peptidylprolyl isomerase</fullName>
        <ecNumber evidence="3">5.2.1.8</ecNumber>
    </recommendedName>
</protein>
<dbReference type="InterPro" id="IPR020892">
    <property type="entry name" value="Cyclophilin-type_PPIase_CS"/>
</dbReference>
<dbReference type="SUPFAM" id="SSF50891">
    <property type="entry name" value="Cyclophilin-like"/>
    <property type="match status" value="2"/>
</dbReference>
<evidence type="ECO:0000256" key="5">
    <source>
        <dbReference type="ARBA" id="ARBA00023235"/>
    </source>
</evidence>
<evidence type="ECO:0000256" key="3">
    <source>
        <dbReference type="ARBA" id="ARBA00013194"/>
    </source>
</evidence>
<dbReference type="PANTHER" id="PTHR11071:SF467">
    <property type="entry name" value="PEPTIDYL-PROLYL CIS-TRANS ISOMERASE CYP21-2"/>
    <property type="match status" value="1"/>
</dbReference>
<dbReference type="Gene3D" id="2.40.100.10">
    <property type="entry name" value="Cyclophilin-like"/>
    <property type="match status" value="2"/>
</dbReference>
<evidence type="ECO:0000256" key="2">
    <source>
        <dbReference type="ARBA" id="ARBA00007365"/>
    </source>
</evidence>
<dbReference type="GO" id="GO:0006457">
    <property type="term" value="P:protein folding"/>
    <property type="evidence" value="ECO:0007669"/>
    <property type="project" value="InterPro"/>
</dbReference>
<dbReference type="InterPro" id="IPR029000">
    <property type="entry name" value="Cyclophilin-like_dom_sf"/>
</dbReference>
<dbReference type="GO" id="GO:0003755">
    <property type="term" value="F:peptidyl-prolyl cis-trans isomerase activity"/>
    <property type="evidence" value="ECO:0007669"/>
    <property type="project" value="UniProtKB-KW"/>
</dbReference>
<sequence length="545" mass="59227">MAITATRLVSLTLLWIVVLFVTLALIQIKLTDVADPMVNEKVADQKPKEMIDSHEPFVGVVIENGLDLRRCIRCRGSVPATETETDFVRLLRHWNNKGFFRDLFKTFDPSSSLILDLALRHYLRFVASLMQNQIKLTDVADPMVNEKVADQVGEDLEGVTHKVYFDIQINGSPAGRILIGLFGKIVPKTAGEKGVGNMGKPLYFKGSTFHRIIPSFMIQGGDFTRGDGRGGESIYGDKFADENFKLKHTGPGVLSMANSGPDSNGSQFFITTVTTNWLDGHHVVFGKVLSGMEVVRKIEAQGQSSGEPKGKVIILDSGEIKLTDVADPMVNEKVADQVGEDLEGVTHKVYFDIQINGSPAGRILIGLFGKIVPKTAENFRALCTGEKGVGNMGKPLYFKGSTFHRIIPSFMIQGGDFTRGDGRGGESIYGDKFADENFKLKHTGPGNALNVPLNVSENLIHKAYGAEFANGSFSGVLSMANSGPNSNGSQFFITTVTTNWLDGHHVVFGKVLSGMEVVRKIEAQGQSSGEPKGKVIILDSGEVSL</sequence>
<dbReference type="Proteomes" id="UP000712600">
    <property type="component" value="Unassembled WGS sequence"/>
</dbReference>
<dbReference type="Pfam" id="PF00160">
    <property type="entry name" value="Pro_isomerase"/>
    <property type="match status" value="2"/>
</dbReference>
<comment type="caution">
    <text evidence="7">The sequence shown here is derived from an EMBL/GenBank/DDBJ whole genome shotgun (WGS) entry which is preliminary data.</text>
</comment>
<dbReference type="InterPro" id="IPR002130">
    <property type="entry name" value="Cyclophilin-type_PPIase_dom"/>
</dbReference>
<dbReference type="PROSITE" id="PS50072">
    <property type="entry name" value="CSA_PPIASE_2"/>
    <property type="match status" value="2"/>
</dbReference>